<sequence length="706" mass="76545">MLLEDRIGLIDAAIGINKADLNEHTLVTNLVLLQDHVDEFPASLSVRLTEHLVKFRVLRVFALADRSERLTAIDSLVGTLELWEFAGNNVPKLLDRTNPSFLPVIALLKSTNASAGGLLEEDDLFGGLAPPDESSEKPDAEQPPKPASPQEDAKAGHQQASQLRQALATAVGEFLSSDIFLDLVHNVADDEKRASLERLVGGVLSLWTAGGNAATGFFDQDELGKTMKLSYMQFLQVCKCLAHLLRVPAPASLGLSSREVTAITVQKAPDTFTRVIKSLLTAPEPDSVDRNVVKAASREFWCKEVSDVIRTAATDGESKVHCEKYLSELQALAEAPALLSPGCAGNLEAILSHLPKLKKAMRRGAVDSLEDALRSRVIQLGEGMLSSDSAPISSTDLSTVLNGLKSFGAENRCADLHVKLMNWATRHNSSMALGDFVTFLDGYMDSVSKQSYPEVIAVDAAHVKAVLARLTLPLPGHVLERLHVVAAHLLRRAALQVQLSSEVSTALTGLVAVLKGLEKIAAPMQHMNYFVDGTEMLKVVVTFKLQLSKLDLSDGFKNDVKHSMLFQLCSFRKAFTEVTSKLNTYIGTHAGQNADEEDPPILQVCADLAAPLRPMMEPEELIDAIRKQCAQHKLALQSLMAGVESASGQYYGGETSWKAKLSADASLTDVIQHANATLGKIVGKVLKKQLGDFSKDPWLYLVSGWV</sequence>
<dbReference type="EMBL" id="CAUJNA010003561">
    <property type="protein sequence ID" value="CAJ1404891.1"/>
    <property type="molecule type" value="Genomic_DNA"/>
</dbReference>
<gene>
    <name evidence="2" type="ORF">EVOR1521_LOCUS27263</name>
</gene>
<dbReference type="Proteomes" id="UP001178507">
    <property type="component" value="Unassembled WGS sequence"/>
</dbReference>
<keyword evidence="3" id="KW-1185">Reference proteome</keyword>
<evidence type="ECO:0000313" key="2">
    <source>
        <dbReference type="EMBL" id="CAJ1404891.1"/>
    </source>
</evidence>
<comment type="caution">
    <text evidence="2">The sequence shown here is derived from an EMBL/GenBank/DDBJ whole genome shotgun (WGS) entry which is preliminary data.</text>
</comment>
<organism evidence="2 3">
    <name type="scientific">Effrenium voratum</name>
    <dbReference type="NCBI Taxonomy" id="2562239"/>
    <lineage>
        <taxon>Eukaryota</taxon>
        <taxon>Sar</taxon>
        <taxon>Alveolata</taxon>
        <taxon>Dinophyceae</taxon>
        <taxon>Suessiales</taxon>
        <taxon>Symbiodiniaceae</taxon>
        <taxon>Effrenium</taxon>
    </lineage>
</organism>
<reference evidence="2" key="1">
    <citation type="submission" date="2023-08" db="EMBL/GenBank/DDBJ databases">
        <authorList>
            <person name="Chen Y."/>
            <person name="Shah S."/>
            <person name="Dougan E. K."/>
            <person name="Thang M."/>
            <person name="Chan C."/>
        </authorList>
    </citation>
    <scope>NUCLEOTIDE SEQUENCE</scope>
</reference>
<protein>
    <submittedName>
        <fullName evidence="2">Uncharacterized protein</fullName>
    </submittedName>
</protein>
<evidence type="ECO:0000256" key="1">
    <source>
        <dbReference type="SAM" id="MobiDB-lite"/>
    </source>
</evidence>
<feature type="region of interest" description="Disordered" evidence="1">
    <location>
        <begin position="125"/>
        <end position="159"/>
    </location>
</feature>
<name>A0AA36JFX5_9DINO</name>
<dbReference type="AlphaFoldDB" id="A0AA36JFX5"/>
<proteinExistence type="predicted"/>
<evidence type="ECO:0000313" key="3">
    <source>
        <dbReference type="Proteomes" id="UP001178507"/>
    </source>
</evidence>
<accession>A0AA36JFX5</accession>